<dbReference type="SMART" id="SM00066">
    <property type="entry name" value="GAL4"/>
    <property type="match status" value="1"/>
</dbReference>
<dbReference type="STRING" id="104259.A0A0F7TZV7"/>
<dbReference type="InterPro" id="IPR021858">
    <property type="entry name" value="Fun_TF"/>
</dbReference>
<sequence length="470" mass="51817">MVGVPRSRGCSQCICRRIKCDETRPHCLRCIKRGSNCPGYDRAHTFKDQTQHIIQKHGQSSMDEKLAPNLAFEAIGIQTRESFDGWLNYYFPSVSACIQSRVKVSWMAFLRSRWSTFPPALVWAIRALTALLMGASQGNKQAILCARHMYTRGIRHLASLLQTDEALTDETLAAAILLGGYEVLDGSSDRAWIVHARGINQLMLARGPSAHKHGMGRTLLMCWRPYIVAGAFIHGTPCFLGEAEWTRNSMTGDIARTEDEQGIGSLVGQTVDYAFNEVAKCPGYLAMTKETVARSPLGRVIDIKPLMFDILHSKENLARLDRTLYATEPSANFIGVIPSRHVTTLVRASHDCIKFAIVLLDHLENTLQSISMCSTEASSTARRGGLHNDQVWRLSRERSIPASQTTPQSGSSRGLGDTYAGTYAIGDRLDHFSLTMGLGSLSLDARGIPQLSANDAIPGYFSGIFPCQRP</sequence>
<evidence type="ECO:0000256" key="2">
    <source>
        <dbReference type="ARBA" id="ARBA00023125"/>
    </source>
</evidence>
<name>A0A0F7TZV7_PENBI</name>
<protein>
    <recommendedName>
        <fullName evidence="5">Zn(2)-C6 fungal-type domain-containing protein</fullName>
    </recommendedName>
</protein>
<dbReference type="EMBL" id="CDHK01000015">
    <property type="protein sequence ID" value="CEJ62244.1"/>
    <property type="molecule type" value="Genomic_DNA"/>
</dbReference>
<keyword evidence="4" id="KW-0539">Nucleus</keyword>
<gene>
    <name evidence="6" type="ORF">PMG11_10748</name>
</gene>
<dbReference type="Proteomes" id="UP000042958">
    <property type="component" value="Unassembled WGS sequence"/>
</dbReference>
<dbReference type="PROSITE" id="PS50048">
    <property type="entry name" value="ZN2_CY6_FUNGAL_2"/>
    <property type="match status" value="1"/>
</dbReference>
<evidence type="ECO:0000256" key="4">
    <source>
        <dbReference type="ARBA" id="ARBA00023242"/>
    </source>
</evidence>
<dbReference type="Pfam" id="PF00172">
    <property type="entry name" value="Zn_clus"/>
    <property type="match status" value="1"/>
</dbReference>
<dbReference type="CDD" id="cd00067">
    <property type="entry name" value="GAL4"/>
    <property type="match status" value="1"/>
</dbReference>
<accession>A0A0F7TZV7</accession>
<reference evidence="7" key="1">
    <citation type="journal article" date="2015" name="Genome Announc.">
        <title>Draft genome sequence of the fungus Penicillium brasilianum MG11.</title>
        <authorList>
            <person name="Horn F."/>
            <person name="Linde J."/>
            <person name="Mattern D.J."/>
            <person name="Walther G."/>
            <person name="Guthke R."/>
            <person name="Brakhage A.A."/>
            <person name="Valiante V."/>
        </authorList>
    </citation>
    <scope>NUCLEOTIDE SEQUENCE [LARGE SCALE GENOMIC DNA]</scope>
    <source>
        <strain evidence="7">MG11</strain>
    </source>
</reference>
<dbReference type="PANTHER" id="PTHR38111">
    <property type="entry name" value="ZN(2)-C6 FUNGAL-TYPE DOMAIN-CONTAINING PROTEIN-RELATED"/>
    <property type="match status" value="1"/>
</dbReference>
<dbReference type="InterPro" id="IPR053178">
    <property type="entry name" value="Osmoadaptation_assoc"/>
</dbReference>
<dbReference type="CDD" id="cd12148">
    <property type="entry name" value="fungal_TF_MHR"/>
    <property type="match status" value="1"/>
</dbReference>
<dbReference type="GO" id="GO:0003677">
    <property type="term" value="F:DNA binding"/>
    <property type="evidence" value="ECO:0007669"/>
    <property type="project" value="UniProtKB-KW"/>
</dbReference>
<proteinExistence type="predicted"/>
<keyword evidence="1" id="KW-0805">Transcription regulation</keyword>
<dbReference type="GO" id="GO:0008270">
    <property type="term" value="F:zinc ion binding"/>
    <property type="evidence" value="ECO:0007669"/>
    <property type="project" value="InterPro"/>
</dbReference>
<keyword evidence="2" id="KW-0238">DNA-binding</keyword>
<organism evidence="6 7">
    <name type="scientific">Penicillium brasilianum</name>
    <dbReference type="NCBI Taxonomy" id="104259"/>
    <lineage>
        <taxon>Eukaryota</taxon>
        <taxon>Fungi</taxon>
        <taxon>Dikarya</taxon>
        <taxon>Ascomycota</taxon>
        <taxon>Pezizomycotina</taxon>
        <taxon>Eurotiomycetes</taxon>
        <taxon>Eurotiomycetidae</taxon>
        <taxon>Eurotiales</taxon>
        <taxon>Aspergillaceae</taxon>
        <taxon>Penicillium</taxon>
    </lineage>
</organism>
<dbReference type="OrthoDB" id="3525185at2759"/>
<keyword evidence="3" id="KW-0804">Transcription</keyword>
<evidence type="ECO:0000313" key="6">
    <source>
        <dbReference type="EMBL" id="CEJ62244.1"/>
    </source>
</evidence>
<dbReference type="AlphaFoldDB" id="A0A0F7TZV7"/>
<evidence type="ECO:0000256" key="1">
    <source>
        <dbReference type="ARBA" id="ARBA00023015"/>
    </source>
</evidence>
<evidence type="ECO:0000313" key="7">
    <source>
        <dbReference type="Proteomes" id="UP000042958"/>
    </source>
</evidence>
<evidence type="ECO:0000256" key="3">
    <source>
        <dbReference type="ARBA" id="ARBA00023163"/>
    </source>
</evidence>
<keyword evidence="7" id="KW-1185">Reference proteome</keyword>
<evidence type="ECO:0000259" key="5">
    <source>
        <dbReference type="PROSITE" id="PS50048"/>
    </source>
</evidence>
<dbReference type="GO" id="GO:0000981">
    <property type="term" value="F:DNA-binding transcription factor activity, RNA polymerase II-specific"/>
    <property type="evidence" value="ECO:0007669"/>
    <property type="project" value="InterPro"/>
</dbReference>
<dbReference type="SUPFAM" id="SSF57701">
    <property type="entry name" value="Zn2/Cys6 DNA-binding domain"/>
    <property type="match status" value="1"/>
</dbReference>
<dbReference type="InterPro" id="IPR036864">
    <property type="entry name" value="Zn2-C6_fun-type_DNA-bd_sf"/>
</dbReference>
<dbReference type="Gene3D" id="4.10.240.10">
    <property type="entry name" value="Zn(2)-C6 fungal-type DNA-binding domain"/>
    <property type="match status" value="1"/>
</dbReference>
<dbReference type="PANTHER" id="PTHR38111:SF6">
    <property type="entry name" value="FINGER DOMAIN PROTEIN, PUTATIVE (AFU_ORTHOLOGUE AFUA_8G01940)-RELATED"/>
    <property type="match status" value="1"/>
</dbReference>
<dbReference type="InterPro" id="IPR001138">
    <property type="entry name" value="Zn2Cys6_DnaBD"/>
</dbReference>
<feature type="domain" description="Zn(2)-C6 fungal-type" evidence="5">
    <location>
        <begin position="9"/>
        <end position="37"/>
    </location>
</feature>
<dbReference type="Pfam" id="PF11951">
    <property type="entry name" value="Fungal_trans_2"/>
    <property type="match status" value="1"/>
</dbReference>